<gene>
    <name evidence="1" type="ORF">RPATATE_1495</name>
</gene>
<organism evidence="1 2">
    <name type="scientific">Rickettsia parkeri str. Tate's Hell</name>
    <dbReference type="NCBI Taxonomy" id="1359189"/>
    <lineage>
        <taxon>Bacteria</taxon>
        <taxon>Pseudomonadati</taxon>
        <taxon>Pseudomonadota</taxon>
        <taxon>Alphaproteobacteria</taxon>
        <taxon>Rickettsiales</taxon>
        <taxon>Rickettsiaceae</taxon>
        <taxon>Rickettsieae</taxon>
        <taxon>Rickettsia</taxon>
        <taxon>spotted fever group</taxon>
    </lineage>
</organism>
<dbReference type="EMBL" id="LAOO01000001">
    <property type="protein sequence ID" value="KJW00795.1"/>
    <property type="molecule type" value="Genomic_DNA"/>
</dbReference>
<evidence type="ECO:0000313" key="1">
    <source>
        <dbReference type="EMBL" id="KJW00795.1"/>
    </source>
</evidence>
<evidence type="ECO:0000313" key="2">
    <source>
        <dbReference type="Proteomes" id="UP000035491"/>
    </source>
</evidence>
<accession>A0ABR5DPY4</accession>
<name>A0ABR5DPY4_RICPA</name>
<sequence>MFCVILRGIALVVRISNRHCEENYVVIDEAISGYLARLLCSLRLLAITMKPSHATKSMAARNDRKIYPLGQYLQRNSIKNSISPLKTDSQASD</sequence>
<dbReference type="Proteomes" id="UP000035491">
    <property type="component" value="Unassembled WGS sequence"/>
</dbReference>
<comment type="caution">
    <text evidence="1">The sequence shown here is derived from an EMBL/GenBank/DDBJ whole genome shotgun (WGS) entry which is preliminary data.</text>
</comment>
<proteinExistence type="predicted"/>
<keyword evidence="2" id="KW-1185">Reference proteome</keyword>
<protein>
    <submittedName>
        <fullName evidence="1">Uncharacterized protein</fullName>
    </submittedName>
</protein>
<reference evidence="1 2" key="1">
    <citation type="submission" date="2015-02" db="EMBL/GenBank/DDBJ databases">
        <title>Genome Sequencing of Rickettsiales.</title>
        <authorList>
            <person name="Daugherty S.C."/>
            <person name="Su Q."/>
            <person name="Abolude K."/>
            <person name="Beier-Sexton M."/>
            <person name="Carlyon J.A."/>
            <person name="Carter R."/>
            <person name="Day N.P."/>
            <person name="Dumler S.J."/>
            <person name="Dyachenko V."/>
            <person name="Godinez A."/>
            <person name="Kurtti T.J."/>
            <person name="Lichay M."/>
            <person name="Mullins K.E."/>
            <person name="Ott S."/>
            <person name="Pappas-Brown V."/>
            <person name="Paris D.H."/>
            <person name="Patel P."/>
            <person name="Richards A.L."/>
            <person name="Sadzewicz L."/>
            <person name="Sears K."/>
            <person name="Seidman D."/>
            <person name="Sengamalay N."/>
            <person name="Stenos J."/>
            <person name="Tallon L.J."/>
            <person name="Vincent G."/>
            <person name="Fraser C.M."/>
            <person name="Munderloh U."/>
            <person name="Dunning-Hotopp J.C."/>
        </authorList>
    </citation>
    <scope>NUCLEOTIDE SEQUENCE [LARGE SCALE GENOMIC DNA]</scope>
    <source>
        <strain evidence="1 2">Tate's Hell</strain>
    </source>
</reference>